<name>J1RGM5_9ACTN</name>
<comment type="caution">
    <text evidence="1">The sequence shown here is derived from an EMBL/GenBank/DDBJ whole genome shotgun (WGS) entry which is preliminary data.</text>
</comment>
<reference evidence="1" key="1">
    <citation type="journal article" date="2012" name="J. Bacteriol.">
        <title>Genome Sequence of Streptomyces auratus Strain AGR0001, a Phoslactomycin-Producing Actinomycete.</title>
        <authorList>
            <person name="Han X."/>
            <person name="Li M."/>
            <person name="Ding Z."/>
            <person name="Zhao J."/>
            <person name="Ji K."/>
            <person name="Wen M."/>
            <person name="Lu T."/>
        </authorList>
    </citation>
    <scope>NUCLEOTIDE SEQUENCE [LARGE SCALE GENOMIC DNA]</scope>
    <source>
        <strain evidence="1">AGR0001</strain>
    </source>
</reference>
<organism evidence="1">
    <name type="scientific">Streptomyces auratus AGR0001</name>
    <dbReference type="NCBI Taxonomy" id="1160718"/>
    <lineage>
        <taxon>Bacteria</taxon>
        <taxon>Bacillati</taxon>
        <taxon>Actinomycetota</taxon>
        <taxon>Actinomycetes</taxon>
        <taxon>Kitasatosporales</taxon>
        <taxon>Streptomycetaceae</taxon>
        <taxon>Streptomyces</taxon>
    </lineage>
</organism>
<accession>J1RGM5</accession>
<dbReference type="EMBL" id="AJGV01000181">
    <property type="protein sequence ID" value="EJJ03489.1"/>
    <property type="molecule type" value="Genomic_DNA"/>
</dbReference>
<dbReference type="eggNOG" id="ENOG502ZU28">
    <property type="taxonomic scope" value="Bacteria"/>
</dbReference>
<gene>
    <name evidence="1" type="ORF">SU9_28596</name>
</gene>
<sequence length="238" mass="25623">MRDVVILSCVLAASLAVFLLVFIPFVVVLSAIKGWLVRPILRRYDLLLLAMIDVCATTHRRRDTWFTDTARTEVARAIETAARTAEKAAPRPGLMAGTRHVVRNDALRLAAVIREHKKPILRASGPSSFDRVTESMWSGVVALIEDDWATLTAAAPPVTAATKLRRFASRIGPQTVLLGAAFAIPLIPAVAEAPAVASSVRVTLIVTAVLGLALPRESPARAPILDVLGKALPFKSEK</sequence>
<proteinExistence type="predicted"/>
<dbReference type="PATRIC" id="fig|1160718.3.peg.5786"/>
<dbReference type="HOGENOM" id="CLU_1165273_0_0_11"/>
<dbReference type="AlphaFoldDB" id="J1RGM5"/>
<protein>
    <submittedName>
        <fullName evidence="1">Uncharacterized protein</fullName>
    </submittedName>
</protein>
<evidence type="ECO:0000313" key="1">
    <source>
        <dbReference type="EMBL" id="EJJ03489.1"/>
    </source>
</evidence>